<feature type="chain" id="PRO_5035243184" description="PKD domain-containing protein" evidence="1">
    <location>
        <begin position="21"/>
        <end position="1231"/>
    </location>
</feature>
<feature type="signal peptide" evidence="1">
    <location>
        <begin position="1"/>
        <end position="20"/>
    </location>
</feature>
<feature type="domain" description="PKD" evidence="2">
    <location>
        <begin position="822"/>
        <end position="872"/>
    </location>
</feature>
<reference evidence="3" key="1">
    <citation type="journal article" date="2014" name="Int. J. Syst. Evol. Microbiol.">
        <title>Complete genome sequence of Corynebacterium casei LMG S-19264T (=DSM 44701T), isolated from a smear-ripened cheese.</title>
        <authorList>
            <consortium name="US DOE Joint Genome Institute (JGI-PGF)"/>
            <person name="Walter F."/>
            <person name="Albersmeier A."/>
            <person name="Kalinowski J."/>
            <person name="Ruckert C."/>
        </authorList>
    </citation>
    <scope>NUCLEOTIDE SEQUENCE</scope>
    <source>
        <strain evidence="3">CGMCC 1.15448</strain>
    </source>
</reference>
<dbReference type="EMBL" id="BMJC01000005">
    <property type="protein sequence ID" value="GGB16444.1"/>
    <property type="molecule type" value="Genomic_DNA"/>
</dbReference>
<dbReference type="InterPro" id="IPR035986">
    <property type="entry name" value="PKD_dom_sf"/>
</dbReference>
<dbReference type="NCBIfam" id="TIGR04131">
    <property type="entry name" value="Bac_Flav_CTERM"/>
    <property type="match status" value="1"/>
</dbReference>
<dbReference type="Proteomes" id="UP000607559">
    <property type="component" value="Unassembled WGS sequence"/>
</dbReference>
<dbReference type="Gene3D" id="2.60.40.10">
    <property type="entry name" value="Immunoglobulins"/>
    <property type="match status" value="4"/>
</dbReference>
<keyword evidence="4" id="KW-1185">Reference proteome</keyword>
<dbReference type="InterPro" id="IPR026341">
    <property type="entry name" value="T9SS_type_B"/>
</dbReference>
<reference evidence="3" key="2">
    <citation type="submission" date="2020-09" db="EMBL/GenBank/DDBJ databases">
        <authorList>
            <person name="Sun Q."/>
            <person name="Zhou Y."/>
        </authorList>
    </citation>
    <scope>NUCLEOTIDE SEQUENCE</scope>
    <source>
        <strain evidence="3">CGMCC 1.15448</strain>
    </source>
</reference>
<protein>
    <recommendedName>
        <fullName evidence="2">PKD domain-containing protein</fullName>
    </recommendedName>
</protein>
<dbReference type="Pfam" id="PF13585">
    <property type="entry name" value="CHU_C"/>
    <property type="match status" value="1"/>
</dbReference>
<dbReference type="SUPFAM" id="SSF49299">
    <property type="entry name" value="PKD domain"/>
    <property type="match status" value="4"/>
</dbReference>
<dbReference type="PANTHER" id="PTHR35580">
    <property type="entry name" value="CELL SURFACE GLYCOPROTEIN (S-LAYER PROTEIN)-LIKE PROTEIN"/>
    <property type="match status" value="1"/>
</dbReference>
<dbReference type="Pfam" id="PF18911">
    <property type="entry name" value="PKD_4"/>
    <property type="match status" value="2"/>
</dbReference>
<dbReference type="Pfam" id="PF00801">
    <property type="entry name" value="PKD"/>
    <property type="match status" value="2"/>
</dbReference>
<evidence type="ECO:0000256" key="1">
    <source>
        <dbReference type="SAM" id="SignalP"/>
    </source>
</evidence>
<dbReference type="InterPro" id="IPR052918">
    <property type="entry name" value="Motility_Chemotaxis_Reg"/>
</dbReference>
<dbReference type="CDD" id="cd00146">
    <property type="entry name" value="PKD"/>
    <property type="match status" value="3"/>
</dbReference>
<proteinExistence type="predicted"/>
<organism evidence="3 4">
    <name type="scientific">Puia dinghuensis</name>
    <dbReference type="NCBI Taxonomy" id="1792502"/>
    <lineage>
        <taxon>Bacteria</taxon>
        <taxon>Pseudomonadati</taxon>
        <taxon>Bacteroidota</taxon>
        <taxon>Chitinophagia</taxon>
        <taxon>Chitinophagales</taxon>
        <taxon>Chitinophagaceae</taxon>
        <taxon>Puia</taxon>
    </lineage>
</organism>
<feature type="domain" description="PKD" evidence="2">
    <location>
        <begin position="1080"/>
        <end position="1127"/>
    </location>
</feature>
<dbReference type="InterPro" id="IPR000601">
    <property type="entry name" value="PKD_dom"/>
</dbReference>
<evidence type="ECO:0000313" key="4">
    <source>
        <dbReference type="Proteomes" id="UP000607559"/>
    </source>
</evidence>
<feature type="domain" description="PKD" evidence="2">
    <location>
        <begin position="999"/>
        <end position="1060"/>
    </location>
</feature>
<dbReference type="AlphaFoldDB" id="A0A8J2UH04"/>
<dbReference type="Pfam" id="PF25778">
    <property type="entry name" value="DUF7948"/>
    <property type="match status" value="1"/>
</dbReference>
<dbReference type="InterPro" id="IPR022409">
    <property type="entry name" value="PKD/Chitinase_dom"/>
</dbReference>
<dbReference type="InterPro" id="IPR057708">
    <property type="entry name" value="DUF7948"/>
</dbReference>
<dbReference type="SMART" id="SM00089">
    <property type="entry name" value="PKD"/>
    <property type="match status" value="4"/>
</dbReference>
<feature type="domain" description="PKD" evidence="2">
    <location>
        <begin position="914"/>
        <end position="954"/>
    </location>
</feature>
<dbReference type="PANTHER" id="PTHR35580:SF1">
    <property type="entry name" value="PHYTASE-LIKE DOMAIN-CONTAINING PROTEIN"/>
    <property type="match status" value="1"/>
</dbReference>
<gene>
    <name evidence="3" type="ORF">GCM10011511_45340</name>
</gene>
<name>A0A8J2UH04_9BACT</name>
<evidence type="ECO:0000313" key="3">
    <source>
        <dbReference type="EMBL" id="GGB16444.1"/>
    </source>
</evidence>
<dbReference type="InterPro" id="IPR013783">
    <property type="entry name" value="Ig-like_fold"/>
</dbReference>
<dbReference type="PROSITE" id="PS50093">
    <property type="entry name" value="PKD"/>
    <property type="match status" value="4"/>
</dbReference>
<evidence type="ECO:0000259" key="2">
    <source>
        <dbReference type="PROSITE" id="PS50093"/>
    </source>
</evidence>
<comment type="caution">
    <text evidence="3">The sequence shown here is derived from an EMBL/GenBank/DDBJ whole genome shotgun (WGS) entry which is preliminary data.</text>
</comment>
<keyword evidence="1" id="KW-0732">Signal</keyword>
<dbReference type="RefSeq" id="WP_229689044.1">
    <property type="nucleotide sequence ID" value="NZ_BMJC01000005.1"/>
</dbReference>
<sequence length="1231" mass="131846">MQKRAFYIVILTATVLRAVAQPGASNIEFVENKGQWDPRVQFKGELPTGALFLEKKGFSAVLYHPDDLQRLSEAHHGIQGGMMGADTKNQKMAASVGAALKGGAAGIAPVDQLRAHAYRVSFADASDDVTIVPDKILPGYNNYFIGNDQSKWASNCRVFQGVTYRNLYPNIDVRYYTNEGQLKYDIIVHPGGDVRRIRMHYEGADRLSIRKGQLVVATSVGAVTNLSPYSYLYNQQGRTDIRCRYTIHNGNTVSFDVPDHDSSATLIIDPTVVFCSFSGSKVSNWGFTATPGPDGGFFFAGIVFGSAFPFTTGAIQPGYGGGQFDVGLVKLNSSGSNKVYATYLGGDDSETPHSLICDAQGNLVMLGRTYSSNFPVLTSVGPGGGADMFVARLNASGTKLLGSMRIGGTADDCVNMEDQVRTHYERADSLVRNYGDDSRSEVVLDGQNNILVAASSQSRDFPVTGGVFQPAFAGGRQDGVVLKIDPTCNHLIWSSFLGGTGSDAAFVLKSDPMTGDIYVGGATTSSDFPGRNAGGVIQSNYAGGSSDGYVAQLSADGTRVIRSTYLGTDAGEAIYGLQFDKKGFPYVMGTTNGTWPVMNVTYSVGGARQFISKLKPDLSGYIYSTTFGTPSGLARGLPNISPVAFLVDRCENVYVSGWGGWIIGNETDPYGLAGTAGMAVTPDAYKRLSDNRDFYFIVLSKNCAGLLYGTFFGENDNSKSISEHVDGGTSRYDQNGVIYQAICANCMGPQATGRYPTTPGVWAPVNGAGNNGCNMAAIKIAFNFAGVAGGLRVSVNGRQGDTSGCIPMDAYLQDTVRNAKQYIFDFGDGSPQLATTNYAVDHTYPNPGVYKVMMIAIDSNSCNVSDTTYRHVIARTDKAPVSFTFMKDPNAPCTSLDYDFTNTSLAPVGKPFGPSSFTWEFGDGSPPLTTGNGPVNYSYKSPGTYLVSLILVDTSYCNYPDTATQALRVSPTAKAQFVTPSTGCAPYTAIINNTSLGGITFTWNFGDPASGVNNTSNDVNPVHLYQNPGTYTITLQEEDPTTCNKTSDTSFTITVSVKPKAAFTFAPSPPVANVPIVFTNGSQGGVSYVWQFGDGDSTVTTTTDTVQHLYNATDSFPACLMTTNQFGCTDTVCHPVATLINPLLDVPNAFTPGRFGQNAILKVVGFGILHMDFRIYNRWGKLVFESDSPNVGWDGNYLGVPQPMDVYAYTLEAEFSDGKHVTKKGDITLVR</sequence>
<accession>A0A8J2UH04</accession>